<dbReference type="PANTHER" id="PTHR44942:SF4">
    <property type="entry name" value="METHYLTRANSFERASE TYPE 11 DOMAIN-CONTAINING PROTEIN"/>
    <property type="match status" value="1"/>
</dbReference>
<dbReference type="InterPro" id="IPR029063">
    <property type="entry name" value="SAM-dependent_MTases_sf"/>
</dbReference>
<dbReference type="Proteomes" id="UP000317893">
    <property type="component" value="Unassembled WGS sequence"/>
</dbReference>
<dbReference type="InterPro" id="IPR051052">
    <property type="entry name" value="Diverse_substrate_MTase"/>
</dbReference>
<reference evidence="5 6" key="1">
    <citation type="submission" date="2019-06" db="EMBL/GenBank/DDBJ databases">
        <title>Sequencing the genomes of 1000 actinobacteria strains.</title>
        <authorList>
            <person name="Klenk H.-P."/>
        </authorList>
    </citation>
    <scope>NUCLEOTIDE SEQUENCE [LARGE SCALE GENOMIC DNA]</scope>
    <source>
        <strain evidence="5 6">DSM 18607</strain>
    </source>
</reference>
<dbReference type="OrthoDB" id="9797252at2"/>
<dbReference type="InterPro" id="IPR013216">
    <property type="entry name" value="Methyltransf_11"/>
</dbReference>
<evidence type="ECO:0000256" key="2">
    <source>
        <dbReference type="ARBA" id="ARBA00022603"/>
    </source>
</evidence>
<dbReference type="EMBL" id="VFMN01000001">
    <property type="protein sequence ID" value="TQJ07561.1"/>
    <property type="molecule type" value="Genomic_DNA"/>
</dbReference>
<evidence type="ECO:0000313" key="6">
    <source>
        <dbReference type="Proteomes" id="UP000317893"/>
    </source>
</evidence>
<dbReference type="Gene3D" id="3.40.50.150">
    <property type="entry name" value="Vaccinia Virus protein VP39"/>
    <property type="match status" value="1"/>
</dbReference>
<evidence type="ECO:0000256" key="3">
    <source>
        <dbReference type="ARBA" id="ARBA00022679"/>
    </source>
</evidence>
<evidence type="ECO:0000259" key="4">
    <source>
        <dbReference type="Pfam" id="PF08241"/>
    </source>
</evidence>
<protein>
    <submittedName>
        <fullName evidence="5">Methyltransferase family protein</fullName>
    </submittedName>
</protein>
<feature type="domain" description="Methyltransferase type 11" evidence="4">
    <location>
        <begin position="46"/>
        <end position="139"/>
    </location>
</feature>
<dbReference type="AlphaFoldDB" id="A0A542DWT6"/>
<gene>
    <name evidence="5" type="ORF">FB458_0626</name>
</gene>
<keyword evidence="3 5" id="KW-0808">Transferase</keyword>
<keyword evidence="6" id="KW-1185">Reference proteome</keyword>
<dbReference type="CDD" id="cd02440">
    <property type="entry name" value="AdoMet_MTases"/>
    <property type="match status" value="1"/>
</dbReference>
<name>A0A542DWT6_9MICO</name>
<accession>A0A542DWT6</accession>
<comment type="similarity">
    <text evidence="1">Belongs to the methyltransferase superfamily.</text>
</comment>
<dbReference type="RefSeq" id="WP_141846679.1">
    <property type="nucleotide sequence ID" value="NZ_BAAAPR010000006.1"/>
</dbReference>
<proteinExistence type="inferred from homology"/>
<dbReference type="SUPFAM" id="SSF53335">
    <property type="entry name" value="S-adenosyl-L-methionine-dependent methyltransferases"/>
    <property type="match status" value="1"/>
</dbReference>
<evidence type="ECO:0000256" key="1">
    <source>
        <dbReference type="ARBA" id="ARBA00008361"/>
    </source>
</evidence>
<dbReference type="Pfam" id="PF08241">
    <property type="entry name" value="Methyltransf_11"/>
    <property type="match status" value="1"/>
</dbReference>
<dbReference type="GO" id="GO:0032259">
    <property type="term" value="P:methylation"/>
    <property type="evidence" value="ECO:0007669"/>
    <property type="project" value="UniProtKB-KW"/>
</dbReference>
<comment type="caution">
    <text evidence="5">The sequence shown here is derived from an EMBL/GenBank/DDBJ whole genome shotgun (WGS) entry which is preliminary data.</text>
</comment>
<keyword evidence="2 5" id="KW-0489">Methyltransferase</keyword>
<organism evidence="5 6">
    <name type="scientific">Lapillicoccus jejuensis</name>
    <dbReference type="NCBI Taxonomy" id="402171"/>
    <lineage>
        <taxon>Bacteria</taxon>
        <taxon>Bacillati</taxon>
        <taxon>Actinomycetota</taxon>
        <taxon>Actinomycetes</taxon>
        <taxon>Micrococcales</taxon>
        <taxon>Intrasporangiaceae</taxon>
        <taxon>Lapillicoccus</taxon>
    </lineage>
</organism>
<dbReference type="PANTHER" id="PTHR44942">
    <property type="entry name" value="METHYLTRANSF_11 DOMAIN-CONTAINING PROTEIN"/>
    <property type="match status" value="1"/>
</dbReference>
<sequence length="260" mass="27743">MSEAVARALTFGSVAERYERYRPGYPQVVADLALRGLGAPEGLRGLEIGAGTGKATRLLAGRGVRTTAVEPDPAMRAVLERTTAGLPVTVVAATLETLPPSAAGTPYDVAWAAAAWHWTDVATRWDRVAALLRPGGAVVGVGGPTELVDDDLRERVARLRDEVMPGDDVPSWRVGEPEDDLRWPGTDWRAHPAFTDVEQHDLTSTGTASADDLVGQLGTVSAYLVLDAAVREGLLARIRAALPDEVAVRHEVVLHRAVRV</sequence>
<dbReference type="GO" id="GO:0008757">
    <property type="term" value="F:S-adenosylmethionine-dependent methyltransferase activity"/>
    <property type="evidence" value="ECO:0007669"/>
    <property type="project" value="InterPro"/>
</dbReference>
<evidence type="ECO:0000313" key="5">
    <source>
        <dbReference type="EMBL" id="TQJ07561.1"/>
    </source>
</evidence>